<dbReference type="CDD" id="cd05233">
    <property type="entry name" value="SDR_c"/>
    <property type="match status" value="1"/>
</dbReference>
<comment type="similarity">
    <text evidence="1">Belongs to the short-chain dehydrogenases/reductases (SDR) family.</text>
</comment>
<sequence length="269" mass="27086">MNERTRFGGRVAVITGGASGIGAATARLLHAEGASLVIGDLDADAGSALVAELGVERTRFIATDVSDFDAVKALIDGAVAAFGRIDVLVNNAGIGSLSSIAALPVQEWRKVLAINLDGVFFGCKAVLPVMVAQGAGAIVNTASASGMAGDFGFAAYNAAKAGVINLTRTAAIDHARDGVRVNAVCPGPVDTPILAGIQGIPGLRSDWEDRVPLGRFASAAEIAQVIVFLASDAASYVTGVSVPVDGGLTAHTGQPNLPRVMAALAGEAQ</sequence>
<dbReference type="SUPFAM" id="SSF51735">
    <property type="entry name" value="NAD(P)-binding Rossmann-fold domains"/>
    <property type="match status" value="1"/>
</dbReference>
<evidence type="ECO:0000313" key="5">
    <source>
        <dbReference type="EMBL" id="MFC0243033.1"/>
    </source>
</evidence>
<dbReference type="Gene3D" id="3.40.50.720">
    <property type="entry name" value="NAD(P)-binding Rossmann-like Domain"/>
    <property type="match status" value="1"/>
</dbReference>
<dbReference type="GO" id="GO:0016491">
    <property type="term" value="F:oxidoreductase activity"/>
    <property type="evidence" value="ECO:0007669"/>
    <property type="project" value="UniProtKB-KW"/>
</dbReference>
<comment type="caution">
    <text evidence="5">The sequence shown here is derived from an EMBL/GenBank/DDBJ whole genome shotgun (WGS) entry which is preliminary data.</text>
</comment>
<evidence type="ECO:0000256" key="2">
    <source>
        <dbReference type="ARBA" id="ARBA00023002"/>
    </source>
</evidence>
<accession>A0ABV6EXY8</accession>
<keyword evidence="6" id="KW-1185">Reference proteome</keyword>
<dbReference type="SMART" id="SM00822">
    <property type="entry name" value="PKS_KR"/>
    <property type="match status" value="1"/>
</dbReference>
<dbReference type="PRINTS" id="PR00081">
    <property type="entry name" value="GDHRDH"/>
</dbReference>
<dbReference type="EMBL" id="JBHLWM010000008">
    <property type="protein sequence ID" value="MFC0243033.1"/>
    <property type="molecule type" value="Genomic_DNA"/>
</dbReference>
<dbReference type="InterPro" id="IPR002347">
    <property type="entry name" value="SDR_fam"/>
</dbReference>
<name>A0ABV6EXY8_9BRAD</name>
<evidence type="ECO:0000259" key="4">
    <source>
        <dbReference type="SMART" id="SM00822"/>
    </source>
</evidence>
<dbReference type="EC" id="1.1.1.-" evidence="5"/>
<dbReference type="Proteomes" id="UP001589775">
    <property type="component" value="Unassembled WGS sequence"/>
</dbReference>
<keyword evidence="2 5" id="KW-0560">Oxidoreductase</keyword>
<dbReference type="InterPro" id="IPR057326">
    <property type="entry name" value="KR_dom"/>
</dbReference>
<feature type="domain" description="Ketoreductase" evidence="4">
    <location>
        <begin position="10"/>
        <end position="192"/>
    </location>
</feature>
<dbReference type="RefSeq" id="WP_378391575.1">
    <property type="nucleotide sequence ID" value="NZ_JBHLWM010000008.1"/>
</dbReference>
<evidence type="ECO:0000256" key="3">
    <source>
        <dbReference type="ARBA" id="ARBA00023027"/>
    </source>
</evidence>
<dbReference type="NCBIfam" id="NF005559">
    <property type="entry name" value="PRK07231.1"/>
    <property type="match status" value="1"/>
</dbReference>
<keyword evidence="3" id="KW-0520">NAD</keyword>
<gene>
    <name evidence="5" type="ORF">ACFFJ6_21265</name>
</gene>
<evidence type="ECO:0000313" key="6">
    <source>
        <dbReference type="Proteomes" id="UP001589775"/>
    </source>
</evidence>
<dbReference type="PRINTS" id="PR00080">
    <property type="entry name" value="SDRFAMILY"/>
</dbReference>
<dbReference type="Pfam" id="PF13561">
    <property type="entry name" value="adh_short_C2"/>
    <property type="match status" value="1"/>
</dbReference>
<dbReference type="PANTHER" id="PTHR24321:SF8">
    <property type="entry name" value="ESTRADIOL 17-BETA-DEHYDROGENASE 8-RELATED"/>
    <property type="match status" value="1"/>
</dbReference>
<organism evidence="5 6">
    <name type="scientific">Rhodopseudomonas telluris</name>
    <dbReference type="NCBI Taxonomy" id="644215"/>
    <lineage>
        <taxon>Bacteria</taxon>
        <taxon>Pseudomonadati</taxon>
        <taxon>Pseudomonadota</taxon>
        <taxon>Alphaproteobacteria</taxon>
        <taxon>Hyphomicrobiales</taxon>
        <taxon>Nitrobacteraceae</taxon>
        <taxon>Rhodopseudomonas</taxon>
    </lineage>
</organism>
<dbReference type="InterPro" id="IPR020904">
    <property type="entry name" value="Sc_DH/Rdtase_CS"/>
</dbReference>
<proteinExistence type="inferred from homology"/>
<dbReference type="InterPro" id="IPR036291">
    <property type="entry name" value="NAD(P)-bd_dom_sf"/>
</dbReference>
<dbReference type="PROSITE" id="PS00061">
    <property type="entry name" value="ADH_SHORT"/>
    <property type="match status" value="1"/>
</dbReference>
<evidence type="ECO:0000256" key="1">
    <source>
        <dbReference type="ARBA" id="ARBA00006484"/>
    </source>
</evidence>
<reference evidence="5 6" key="1">
    <citation type="submission" date="2024-09" db="EMBL/GenBank/DDBJ databases">
        <authorList>
            <person name="Sun Q."/>
            <person name="Mori K."/>
        </authorList>
    </citation>
    <scope>NUCLEOTIDE SEQUENCE [LARGE SCALE GENOMIC DNA]</scope>
    <source>
        <strain evidence="5 6">KCTC 23279</strain>
    </source>
</reference>
<dbReference type="PANTHER" id="PTHR24321">
    <property type="entry name" value="DEHYDROGENASES, SHORT CHAIN"/>
    <property type="match status" value="1"/>
</dbReference>
<protein>
    <submittedName>
        <fullName evidence="5">SDR family NAD(P)-dependent oxidoreductase</fullName>
        <ecNumber evidence="5">1.1.1.-</ecNumber>
    </submittedName>
</protein>